<evidence type="ECO:0000313" key="3">
    <source>
        <dbReference type="Proteomes" id="UP001266305"/>
    </source>
</evidence>
<accession>A0ABQ9UAD2</accession>
<feature type="compositionally biased region" description="Low complexity" evidence="1">
    <location>
        <begin position="122"/>
        <end position="140"/>
    </location>
</feature>
<protein>
    <submittedName>
        <fullName evidence="2">Uncharacterized protein</fullName>
    </submittedName>
</protein>
<organism evidence="2 3">
    <name type="scientific">Saguinus oedipus</name>
    <name type="common">Cotton-top tamarin</name>
    <name type="synonym">Oedipomidas oedipus</name>
    <dbReference type="NCBI Taxonomy" id="9490"/>
    <lineage>
        <taxon>Eukaryota</taxon>
        <taxon>Metazoa</taxon>
        <taxon>Chordata</taxon>
        <taxon>Craniata</taxon>
        <taxon>Vertebrata</taxon>
        <taxon>Euteleostomi</taxon>
        <taxon>Mammalia</taxon>
        <taxon>Eutheria</taxon>
        <taxon>Euarchontoglires</taxon>
        <taxon>Primates</taxon>
        <taxon>Haplorrhini</taxon>
        <taxon>Platyrrhini</taxon>
        <taxon>Cebidae</taxon>
        <taxon>Callitrichinae</taxon>
        <taxon>Saguinus</taxon>
    </lineage>
</organism>
<comment type="caution">
    <text evidence="2">The sequence shown here is derived from an EMBL/GenBank/DDBJ whole genome shotgun (WGS) entry which is preliminary data.</text>
</comment>
<feature type="region of interest" description="Disordered" evidence="1">
    <location>
        <begin position="34"/>
        <end position="78"/>
    </location>
</feature>
<evidence type="ECO:0000313" key="2">
    <source>
        <dbReference type="EMBL" id="KAK2093774.1"/>
    </source>
</evidence>
<keyword evidence="3" id="KW-1185">Reference proteome</keyword>
<evidence type="ECO:0000256" key="1">
    <source>
        <dbReference type="SAM" id="MobiDB-lite"/>
    </source>
</evidence>
<dbReference type="EMBL" id="JASSZA010000014">
    <property type="protein sequence ID" value="KAK2093774.1"/>
    <property type="molecule type" value="Genomic_DNA"/>
</dbReference>
<dbReference type="Proteomes" id="UP001266305">
    <property type="component" value="Unassembled WGS sequence"/>
</dbReference>
<feature type="region of interest" description="Disordered" evidence="1">
    <location>
        <begin position="114"/>
        <end position="146"/>
    </location>
</feature>
<reference evidence="2 3" key="1">
    <citation type="submission" date="2023-05" db="EMBL/GenBank/DDBJ databases">
        <title>B98-5 Cell Line De Novo Hybrid Assembly: An Optical Mapping Approach.</title>
        <authorList>
            <person name="Kananen K."/>
            <person name="Auerbach J.A."/>
            <person name="Kautto E."/>
            <person name="Blachly J.S."/>
        </authorList>
    </citation>
    <scope>NUCLEOTIDE SEQUENCE [LARGE SCALE GENOMIC DNA]</scope>
    <source>
        <strain evidence="2">B95-8</strain>
        <tissue evidence="2">Cell line</tissue>
    </source>
</reference>
<gene>
    <name evidence="2" type="ORF">P7K49_027512</name>
</gene>
<sequence>MLEGGPGTLESREELTLPGEVSVGTCVGLGDPGRCGALDSRAAPTRPRRPRPGAAPRTFCSRSMQPGARRPGHSQSPARGGCWALCARGHEISRRVPPGWRVLIPRRRLSRLPGEGRGRCRGGVSLRGLRGRPLSRQPGPARRRRPIRLDPENARVDGRRPRDGWRLFLSHCSRAPEEMTAGVNGLPGRRPLRPCSAAPALPPWPDLACGSGSGPPFPAAGPTPSRGTVLAATSRRSPRKG</sequence>
<feature type="region of interest" description="Disordered" evidence="1">
    <location>
        <begin position="194"/>
        <end position="241"/>
    </location>
</feature>
<name>A0ABQ9UAD2_SAGOE</name>
<proteinExistence type="predicted"/>